<dbReference type="Pfam" id="PF00023">
    <property type="entry name" value="Ank"/>
    <property type="match status" value="1"/>
</dbReference>
<reference evidence="5 6" key="1">
    <citation type="submission" date="2018-06" db="EMBL/GenBank/DDBJ databases">
        <title>Genome analysis of cellulolytic fungus Trichoderma lentiforme CFAM-422.</title>
        <authorList>
            <person name="Steindorff A.S."/>
            <person name="Formighieri E.F."/>
            <person name="Midorikawa G.E.O."/>
            <person name="Tamietti M.S."/>
            <person name="Ramos E.Z."/>
            <person name="Silva A.S."/>
            <person name="Bon E.P.S."/>
            <person name="Mendes T.D."/>
            <person name="Damaso M.C.T."/>
            <person name="Favaro L.C.L."/>
        </authorList>
    </citation>
    <scope>NUCLEOTIDE SEQUENCE [LARGE SCALE GENOMIC DNA]</scope>
    <source>
        <strain evidence="5 6">CFAM-422</strain>
    </source>
</reference>
<dbReference type="Proteomes" id="UP000801864">
    <property type="component" value="Unassembled WGS sequence"/>
</dbReference>
<evidence type="ECO:0000313" key="6">
    <source>
        <dbReference type="Proteomes" id="UP000801864"/>
    </source>
</evidence>
<evidence type="ECO:0000256" key="4">
    <source>
        <dbReference type="SAM" id="MobiDB-lite"/>
    </source>
</evidence>
<keyword evidence="2 3" id="KW-0040">ANK repeat</keyword>
<dbReference type="PANTHER" id="PTHR24198:SF165">
    <property type="entry name" value="ANKYRIN REPEAT-CONTAINING PROTEIN-RELATED"/>
    <property type="match status" value="1"/>
</dbReference>
<dbReference type="InterPro" id="IPR036770">
    <property type="entry name" value="Ankyrin_rpt-contain_sf"/>
</dbReference>
<proteinExistence type="predicted"/>
<organism evidence="5 6">
    <name type="scientific">Trichoderma lentiforme</name>
    <dbReference type="NCBI Taxonomy" id="1567552"/>
    <lineage>
        <taxon>Eukaryota</taxon>
        <taxon>Fungi</taxon>
        <taxon>Dikarya</taxon>
        <taxon>Ascomycota</taxon>
        <taxon>Pezizomycotina</taxon>
        <taxon>Sordariomycetes</taxon>
        <taxon>Hypocreomycetidae</taxon>
        <taxon>Hypocreales</taxon>
        <taxon>Hypocreaceae</taxon>
        <taxon>Trichoderma</taxon>
    </lineage>
</organism>
<gene>
    <name evidence="5" type="ORF">CFAM422_000447</name>
</gene>
<dbReference type="AlphaFoldDB" id="A0A9P4XQL6"/>
<dbReference type="Pfam" id="PF12796">
    <property type="entry name" value="Ank_2"/>
    <property type="match status" value="1"/>
</dbReference>
<evidence type="ECO:0000313" key="5">
    <source>
        <dbReference type="EMBL" id="KAF3077306.1"/>
    </source>
</evidence>
<feature type="repeat" description="ANK" evidence="3">
    <location>
        <begin position="271"/>
        <end position="300"/>
    </location>
</feature>
<dbReference type="PANTHER" id="PTHR24198">
    <property type="entry name" value="ANKYRIN REPEAT AND PROTEIN KINASE DOMAIN-CONTAINING PROTEIN"/>
    <property type="match status" value="1"/>
</dbReference>
<protein>
    <submittedName>
        <fullName evidence="5">Ankyrin repeat protein</fullName>
    </submittedName>
</protein>
<dbReference type="SMART" id="SM00248">
    <property type="entry name" value="ANK"/>
    <property type="match status" value="4"/>
</dbReference>
<evidence type="ECO:0000256" key="2">
    <source>
        <dbReference type="ARBA" id="ARBA00023043"/>
    </source>
</evidence>
<dbReference type="PROSITE" id="PS50088">
    <property type="entry name" value="ANK_REPEAT"/>
    <property type="match status" value="3"/>
</dbReference>
<sequence length="300" mass="32152">MDIRHRENNQNMSSKERKRHNNRIAQRTYSEIVKDNLDPASDPLTDLASTTGRNQKLRMQALEAALASTGRGDIDNLVSSAVTTAEKPQASLTHGACFSSGQSLLSPISVEDLLVGQDLPAIQNGETPGDYGNITSNIGLQELIHVDIDPPWLQTPPSSSVANACIPTSTQQRPALHRAILKGDLNMCRLLLDKGADIHRLTSDGMSTLQLAVESHSLDLVSQFIDKCSGIVHVKNGIGRTALFSAVESKDADLVGLLVRSGVDVNCADHNGVVALHLAVDMGLDRITCLLLENGADIDA</sequence>
<dbReference type="SUPFAM" id="SSF48403">
    <property type="entry name" value="Ankyrin repeat"/>
    <property type="match status" value="1"/>
</dbReference>
<dbReference type="InterPro" id="IPR002110">
    <property type="entry name" value="Ankyrin_rpt"/>
</dbReference>
<evidence type="ECO:0000256" key="3">
    <source>
        <dbReference type="PROSITE-ProRule" id="PRU00023"/>
    </source>
</evidence>
<dbReference type="Gene3D" id="1.25.40.20">
    <property type="entry name" value="Ankyrin repeat-containing domain"/>
    <property type="match status" value="1"/>
</dbReference>
<dbReference type="PROSITE" id="PS50297">
    <property type="entry name" value="ANK_REP_REGION"/>
    <property type="match status" value="3"/>
</dbReference>
<feature type="repeat" description="ANK" evidence="3">
    <location>
        <begin position="171"/>
        <end position="203"/>
    </location>
</feature>
<accession>A0A9P4XQL6</accession>
<feature type="repeat" description="ANK" evidence="3">
    <location>
        <begin position="238"/>
        <end position="270"/>
    </location>
</feature>
<comment type="caution">
    <text evidence="5">The sequence shown here is derived from an EMBL/GenBank/DDBJ whole genome shotgun (WGS) entry which is preliminary data.</text>
</comment>
<evidence type="ECO:0000256" key="1">
    <source>
        <dbReference type="ARBA" id="ARBA00022737"/>
    </source>
</evidence>
<feature type="region of interest" description="Disordered" evidence="4">
    <location>
        <begin position="1"/>
        <end position="26"/>
    </location>
</feature>
<name>A0A9P4XQL6_9HYPO</name>
<keyword evidence="6" id="KW-1185">Reference proteome</keyword>
<keyword evidence="1" id="KW-0677">Repeat</keyword>
<dbReference type="EMBL" id="QLNT01000001">
    <property type="protein sequence ID" value="KAF3077306.1"/>
    <property type="molecule type" value="Genomic_DNA"/>
</dbReference>